<evidence type="ECO:0000256" key="1">
    <source>
        <dbReference type="SAM" id="MobiDB-lite"/>
    </source>
</evidence>
<dbReference type="Proteomes" id="UP001152798">
    <property type="component" value="Chromosome 6"/>
</dbReference>
<dbReference type="GO" id="GO:0005730">
    <property type="term" value="C:nucleolus"/>
    <property type="evidence" value="ECO:0007669"/>
    <property type="project" value="TreeGrafter"/>
</dbReference>
<dbReference type="InterPro" id="IPR000467">
    <property type="entry name" value="G_patch_dom"/>
</dbReference>
<dbReference type="InterPro" id="IPR050656">
    <property type="entry name" value="PINX1"/>
</dbReference>
<dbReference type="PROSITE" id="PS50174">
    <property type="entry name" value="G_PATCH"/>
    <property type="match status" value="1"/>
</dbReference>
<dbReference type="GO" id="GO:0003676">
    <property type="term" value="F:nucleic acid binding"/>
    <property type="evidence" value="ECO:0007669"/>
    <property type="project" value="InterPro"/>
</dbReference>
<feature type="region of interest" description="Disordered" evidence="1">
    <location>
        <begin position="255"/>
        <end position="295"/>
    </location>
</feature>
<protein>
    <recommendedName>
        <fullName evidence="2">G-patch domain-containing protein</fullName>
    </recommendedName>
</protein>
<keyword evidence="4" id="KW-1185">Reference proteome</keyword>
<feature type="domain" description="G-patch" evidence="2">
    <location>
        <begin position="26"/>
        <end position="72"/>
    </location>
</feature>
<feature type="compositionally biased region" description="Basic residues" evidence="1">
    <location>
        <begin position="224"/>
        <end position="234"/>
    </location>
</feature>
<evidence type="ECO:0000313" key="4">
    <source>
        <dbReference type="Proteomes" id="UP001152798"/>
    </source>
</evidence>
<reference evidence="3" key="1">
    <citation type="submission" date="2022-01" db="EMBL/GenBank/DDBJ databases">
        <authorList>
            <person name="King R."/>
        </authorList>
    </citation>
    <scope>NUCLEOTIDE SEQUENCE</scope>
</reference>
<dbReference type="AlphaFoldDB" id="A0A9P0HLI3"/>
<dbReference type="SMART" id="SM00443">
    <property type="entry name" value="G_patch"/>
    <property type="match status" value="1"/>
</dbReference>
<feature type="region of interest" description="Disordered" evidence="1">
    <location>
        <begin position="308"/>
        <end position="337"/>
    </location>
</feature>
<dbReference type="EMBL" id="OV725082">
    <property type="protein sequence ID" value="CAH1404878.1"/>
    <property type="molecule type" value="Genomic_DNA"/>
</dbReference>
<proteinExistence type="predicted"/>
<dbReference type="PANTHER" id="PTHR23149">
    <property type="entry name" value="G PATCH DOMAIN CONTAINING PROTEIN"/>
    <property type="match status" value="1"/>
</dbReference>
<dbReference type="OrthoDB" id="29523at2759"/>
<sequence>MAMLAERKQKVKWCLNPRGNDWAKDENKFGQRMLEKMGWQPGMGLGAKGQGRTDFVRLQMKNDTKGLGNKEKYDEVWTRQQENFDSLLAQLNGVDKNDQVEDTTNIPSLEDKSRMSKARVHYHKFTRGKDVSKYSSKDLNCIIGIGKKSNNENSNSAENSNSDLITESPISMYDYFRTKSKKLKEMDNVEKSLTIPSDSVVDSEVSDVINYMNETENVDDQCKSIKKTKKRSKRKSFDGDDLDASKTDIVEEIISDEQDASKNELLEENIVPSKKKKKRKRKSIENEEIDGNSFDIIQEEIDIKPLEENINNEIEEKSLKKKKKKRHKSKENSLEDN</sequence>
<gene>
    <name evidence="3" type="ORF">NEZAVI_LOCUS13203</name>
</gene>
<feature type="compositionally biased region" description="Basic residues" evidence="1">
    <location>
        <begin position="319"/>
        <end position="329"/>
    </location>
</feature>
<dbReference type="Pfam" id="PF01585">
    <property type="entry name" value="G-patch"/>
    <property type="match status" value="1"/>
</dbReference>
<feature type="region of interest" description="Disordered" evidence="1">
    <location>
        <begin position="221"/>
        <end position="242"/>
    </location>
</feature>
<dbReference type="GO" id="GO:0010521">
    <property type="term" value="F:telomerase inhibitor activity"/>
    <property type="evidence" value="ECO:0007669"/>
    <property type="project" value="TreeGrafter"/>
</dbReference>
<evidence type="ECO:0000313" key="3">
    <source>
        <dbReference type="EMBL" id="CAH1404878.1"/>
    </source>
</evidence>
<feature type="compositionally biased region" description="Basic residues" evidence="1">
    <location>
        <begin position="273"/>
        <end position="282"/>
    </location>
</feature>
<organism evidence="3 4">
    <name type="scientific">Nezara viridula</name>
    <name type="common">Southern green stink bug</name>
    <name type="synonym">Cimex viridulus</name>
    <dbReference type="NCBI Taxonomy" id="85310"/>
    <lineage>
        <taxon>Eukaryota</taxon>
        <taxon>Metazoa</taxon>
        <taxon>Ecdysozoa</taxon>
        <taxon>Arthropoda</taxon>
        <taxon>Hexapoda</taxon>
        <taxon>Insecta</taxon>
        <taxon>Pterygota</taxon>
        <taxon>Neoptera</taxon>
        <taxon>Paraneoptera</taxon>
        <taxon>Hemiptera</taxon>
        <taxon>Heteroptera</taxon>
        <taxon>Panheteroptera</taxon>
        <taxon>Pentatomomorpha</taxon>
        <taxon>Pentatomoidea</taxon>
        <taxon>Pentatomidae</taxon>
        <taxon>Pentatominae</taxon>
        <taxon>Nezara</taxon>
    </lineage>
</organism>
<evidence type="ECO:0000259" key="2">
    <source>
        <dbReference type="PROSITE" id="PS50174"/>
    </source>
</evidence>
<name>A0A9P0HLI3_NEZVI</name>
<dbReference type="PANTHER" id="PTHR23149:SF27">
    <property type="entry name" value="PIN2_TERF1-INTERACTING TELOMERASE INHIBITOR 1"/>
    <property type="match status" value="1"/>
</dbReference>
<accession>A0A9P0HLI3</accession>